<dbReference type="InterPro" id="IPR016898">
    <property type="entry name" value="Polyphosphate_phosphotransfera"/>
</dbReference>
<evidence type="ECO:0000256" key="1">
    <source>
        <dbReference type="ARBA" id="ARBA00009924"/>
    </source>
</evidence>
<evidence type="ECO:0000259" key="4">
    <source>
        <dbReference type="Pfam" id="PF03976"/>
    </source>
</evidence>
<sequence length="277" mass="32407">METPSKIKLQKDSPQLDQLNFSDAFIESKAKYQKQLKKWQVRLLQIQQAYYHQDRRAILVFEGWDASGKGGAIRRLTEKLDPRGYTVHPIGAPSPEEQSKHYLHRFQARLPSAGSIAIFDRSWYGRVLVERVEEFASDSQWQRAYQEINEFERMLADDGARIVKIFLHITPQEQLKRFAERLENPMKRWKLTEEDIRNRGRWDDYEAAINDMLHYTSTNSAQWHAIAGDHKWYTRIEVLKHIVKTLEKDVDVAPPPIDPDVLKAARKELGLTLPEVS</sequence>
<evidence type="ECO:0000313" key="6">
    <source>
        <dbReference type="Proteomes" id="UP000282818"/>
    </source>
</evidence>
<gene>
    <name evidence="5" type="ORF">EOE65_09650</name>
</gene>
<dbReference type="PANTHER" id="PTHR34383:SF3">
    <property type="entry name" value="POLYPHOSPHATE:AMP PHOSPHOTRANSFERASE"/>
    <property type="match status" value="1"/>
</dbReference>
<keyword evidence="2" id="KW-0808">Transferase</keyword>
<dbReference type="RefSeq" id="WP_127694112.1">
    <property type="nucleotide sequence ID" value="NZ_SACQ01000004.1"/>
</dbReference>
<dbReference type="GO" id="GO:0008976">
    <property type="term" value="F:polyphosphate kinase activity"/>
    <property type="evidence" value="ECO:0007669"/>
    <property type="project" value="InterPro"/>
</dbReference>
<reference evidence="5 6" key="1">
    <citation type="submission" date="2019-01" db="EMBL/GenBank/DDBJ databases">
        <authorList>
            <person name="Chen W.-M."/>
        </authorList>
    </citation>
    <scope>NUCLEOTIDE SEQUENCE [LARGE SCALE GENOMIC DNA]</scope>
    <source>
        <strain evidence="5 6">HPM-16</strain>
    </source>
</reference>
<evidence type="ECO:0000313" key="5">
    <source>
        <dbReference type="EMBL" id="RVU30577.1"/>
    </source>
</evidence>
<keyword evidence="6" id="KW-1185">Reference proteome</keyword>
<dbReference type="AlphaFoldDB" id="A0A437Q7V0"/>
<protein>
    <submittedName>
        <fullName evidence="5">Polyphosphate kinase</fullName>
    </submittedName>
</protein>
<keyword evidence="3 5" id="KW-0418">Kinase</keyword>
<proteinExistence type="inferred from homology"/>
<dbReference type="SUPFAM" id="SSF52540">
    <property type="entry name" value="P-loop containing nucleoside triphosphate hydrolases"/>
    <property type="match status" value="1"/>
</dbReference>
<dbReference type="PANTHER" id="PTHR34383">
    <property type="entry name" value="POLYPHOSPHATE:AMP PHOSPHOTRANSFERASE-RELATED"/>
    <property type="match status" value="1"/>
</dbReference>
<dbReference type="Pfam" id="PF03976">
    <property type="entry name" value="PPK2"/>
    <property type="match status" value="1"/>
</dbReference>
<name>A0A437Q7V0_9GAMM</name>
<evidence type="ECO:0000256" key="3">
    <source>
        <dbReference type="ARBA" id="ARBA00022777"/>
    </source>
</evidence>
<comment type="similarity">
    <text evidence="1">Belongs to the polyphosphate kinase 2 (PPK2) family. Class I subfamily.</text>
</comment>
<dbReference type="Proteomes" id="UP000282818">
    <property type="component" value="Unassembled WGS sequence"/>
</dbReference>
<feature type="domain" description="Polyphosphate kinase-2-related" evidence="4">
    <location>
        <begin position="28"/>
        <end position="249"/>
    </location>
</feature>
<dbReference type="PIRSF" id="PIRSF028756">
    <property type="entry name" value="PPK2_prd"/>
    <property type="match status" value="1"/>
</dbReference>
<evidence type="ECO:0000256" key="2">
    <source>
        <dbReference type="ARBA" id="ARBA00022679"/>
    </source>
</evidence>
<dbReference type="InterPro" id="IPR027417">
    <property type="entry name" value="P-loop_NTPase"/>
</dbReference>
<accession>A0A437Q7V0</accession>
<dbReference type="InterPro" id="IPR022488">
    <property type="entry name" value="PPK2-related"/>
</dbReference>
<comment type="caution">
    <text evidence="5">The sequence shown here is derived from an EMBL/GenBank/DDBJ whole genome shotgun (WGS) entry which is preliminary data.</text>
</comment>
<dbReference type="Gene3D" id="3.40.50.300">
    <property type="entry name" value="P-loop containing nucleotide triphosphate hydrolases"/>
    <property type="match status" value="1"/>
</dbReference>
<organism evidence="5 6">
    <name type="scientific">Neptunomonas marina</name>
    <dbReference type="NCBI Taxonomy" id="1815562"/>
    <lineage>
        <taxon>Bacteria</taxon>
        <taxon>Pseudomonadati</taxon>
        <taxon>Pseudomonadota</taxon>
        <taxon>Gammaproteobacteria</taxon>
        <taxon>Oceanospirillales</taxon>
        <taxon>Oceanospirillaceae</taxon>
        <taxon>Neptunomonas</taxon>
    </lineage>
</organism>
<dbReference type="EMBL" id="SACQ01000004">
    <property type="protein sequence ID" value="RVU30577.1"/>
    <property type="molecule type" value="Genomic_DNA"/>
</dbReference>